<dbReference type="InterPro" id="IPR050832">
    <property type="entry name" value="Bact_Acetyltransf"/>
</dbReference>
<dbReference type="Proteomes" id="UP000241421">
    <property type="component" value="Unassembled WGS sequence"/>
</dbReference>
<reference evidence="4 5" key="1">
    <citation type="submission" date="2018-04" db="EMBL/GenBank/DDBJ databases">
        <title>Massilia violaceinigra sp. nov., a novel purple-pigmented bacterium isolated from Tianshan glacier, Xinjiang, China.</title>
        <authorList>
            <person name="Wang H."/>
        </authorList>
    </citation>
    <scope>NUCLEOTIDE SEQUENCE [LARGE SCALE GENOMIC DNA]</scope>
    <source>
        <strain evidence="4 5">B448-2</strain>
    </source>
</reference>
<evidence type="ECO:0000313" key="5">
    <source>
        <dbReference type="Proteomes" id="UP000241421"/>
    </source>
</evidence>
<dbReference type="AlphaFoldDB" id="A0A2U2HDJ1"/>
<dbReference type="PANTHER" id="PTHR43877:SF1">
    <property type="entry name" value="ACETYLTRANSFERASE"/>
    <property type="match status" value="1"/>
</dbReference>
<keyword evidence="2" id="KW-0012">Acyltransferase</keyword>
<dbReference type="PANTHER" id="PTHR43877">
    <property type="entry name" value="AMINOALKYLPHOSPHONATE N-ACETYLTRANSFERASE-RELATED-RELATED"/>
    <property type="match status" value="1"/>
</dbReference>
<protein>
    <submittedName>
        <fullName evidence="4">N-acetyltransferase</fullName>
    </submittedName>
</protein>
<evidence type="ECO:0000256" key="1">
    <source>
        <dbReference type="ARBA" id="ARBA00022679"/>
    </source>
</evidence>
<dbReference type="InterPro" id="IPR000182">
    <property type="entry name" value="GNAT_dom"/>
</dbReference>
<comment type="caution">
    <text evidence="4">The sequence shown here is derived from an EMBL/GenBank/DDBJ whole genome shotgun (WGS) entry which is preliminary data.</text>
</comment>
<proteinExistence type="predicted"/>
<accession>A0A2U2HDJ1</accession>
<dbReference type="EMBL" id="PXWF02000320">
    <property type="protein sequence ID" value="PWF41066.1"/>
    <property type="molecule type" value="Genomic_DNA"/>
</dbReference>
<dbReference type="GO" id="GO:0016747">
    <property type="term" value="F:acyltransferase activity, transferring groups other than amino-acyl groups"/>
    <property type="evidence" value="ECO:0007669"/>
    <property type="project" value="InterPro"/>
</dbReference>
<dbReference type="PROSITE" id="PS51186">
    <property type="entry name" value="GNAT"/>
    <property type="match status" value="1"/>
</dbReference>
<dbReference type="SUPFAM" id="SSF55729">
    <property type="entry name" value="Acyl-CoA N-acyltransferases (Nat)"/>
    <property type="match status" value="1"/>
</dbReference>
<gene>
    <name evidence="4" type="ORF">C7C56_025415</name>
</gene>
<keyword evidence="5" id="KW-1185">Reference proteome</keyword>
<organism evidence="4 5">
    <name type="scientific">Massilia glaciei</name>
    <dbReference type="NCBI Taxonomy" id="1524097"/>
    <lineage>
        <taxon>Bacteria</taxon>
        <taxon>Pseudomonadati</taxon>
        <taxon>Pseudomonadota</taxon>
        <taxon>Betaproteobacteria</taxon>
        <taxon>Burkholderiales</taxon>
        <taxon>Oxalobacteraceae</taxon>
        <taxon>Telluria group</taxon>
        <taxon>Massilia</taxon>
    </lineage>
</organism>
<feature type="domain" description="N-acetyltransferase" evidence="3">
    <location>
        <begin position="5"/>
        <end position="147"/>
    </location>
</feature>
<dbReference type="OrthoDB" id="9789603at2"/>
<dbReference type="RefSeq" id="WP_106760137.1">
    <property type="nucleotide sequence ID" value="NZ_PXWF02000320.1"/>
</dbReference>
<dbReference type="Gene3D" id="3.40.630.30">
    <property type="match status" value="1"/>
</dbReference>
<sequence length="147" mass="16008">MSLPVHTRAAEAGDVARMVELFGQLGYANTAADVRERLGAHFGSRDDRVFVAESDGVICGVVVVVVLHPMHLPAPRATISALVVDENMRSRGVGAVLVQRSEQHAADTGCSHLELASRDFRTRAHAFYEGIGFVEVRKRFVKELGKL</sequence>
<evidence type="ECO:0000313" key="4">
    <source>
        <dbReference type="EMBL" id="PWF41066.1"/>
    </source>
</evidence>
<evidence type="ECO:0000259" key="3">
    <source>
        <dbReference type="PROSITE" id="PS51186"/>
    </source>
</evidence>
<dbReference type="InterPro" id="IPR016181">
    <property type="entry name" value="Acyl_CoA_acyltransferase"/>
</dbReference>
<keyword evidence="1 4" id="KW-0808">Transferase</keyword>
<dbReference type="CDD" id="cd04301">
    <property type="entry name" value="NAT_SF"/>
    <property type="match status" value="1"/>
</dbReference>
<dbReference type="Pfam" id="PF00583">
    <property type="entry name" value="Acetyltransf_1"/>
    <property type="match status" value="1"/>
</dbReference>
<evidence type="ECO:0000256" key="2">
    <source>
        <dbReference type="ARBA" id="ARBA00023315"/>
    </source>
</evidence>
<name>A0A2U2HDJ1_9BURK</name>